<organism evidence="2 3">
    <name type="scientific">Mycobacterium conspicuum</name>
    <dbReference type="NCBI Taxonomy" id="44010"/>
    <lineage>
        <taxon>Bacteria</taxon>
        <taxon>Bacillati</taxon>
        <taxon>Actinomycetota</taxon>
        <taxon>Actinomycetes</taxon>
        <taxon>Mycobacteriales</taxon>
        <taxon>Mycobacteriaceae</taxon>
        <taxon>Mycobacterium</taxon>
    </lineage>
</organism>
<evidence type="ECO:0000256" key="1">
    <source>
        <dbReference type="SAM" id="MobiDB-lite"/>
    </source>
</evidence>
<protein>
    <submittedName>
        <fullName evidence="2">Uncharacterized protein</fullName>
    </submittedName>
</protein>
<gene>
    <name evidence="2" type="ORF">MCNS_16420</name>
</gene>
<name>A0A7I7YA44_9MYCO</name>
<accession>A0A7I7YA44</accession>
<reference evidence="2 3" key="1">
    <citation type="journal article" date="2019" name="Emerg. Microbes Infect.">
        <title>Comprehensive subspecies identification of 175 nontuberculous mycobacteria species based on 7547 genomic profiles.</title>
        <authorList>
            <person name="Matsumoto Y."/>
            <person name="Kinjo T."/>
            <person name="Motooka D."/>
            <person name="Nabeya D."/>
            <person name="Jung N."/>
            <person name="Uechi K."/>
            <person name="Horii T."/>
            <person name="Iida T."/>
            <person name="Fujita J."/>
            <person name="Nakamura S."/>
        </authorList>
    </citation>
    <scope>NUCLEOTIDE SEQUENCE [LARGE SCALE GENOMIC DNA]</scope>
    <source>
        <strain evidence="2 3">JCM 14738</strain>
    </source>
</reference>
<proteinExistence type="predicted"/>
<dbReference type="EMBL" id="AP022613">
    <property type="protein sequence ID" value="BBZ38579.1"/>
    <property type="molecule type" value="Genomic_DNA"/>
</dbReference>
<sequence length="62" mass="7256">MPPNTNTNDQQHRRTQNSKHDKWAQDFQRRVRLAAEVPAVYERSPRYVREAADQLHARGGEA</sequence>
<keyword evidence="3" id="KW-1185">Reference proteome</keyword>
<dbReference type="AlphaFoldDB" id="A0A7I7YA44"/>
<dbReference type="RefSeq" id="WP_139825509.1">
    <property type="nucleotide sequence ID" value="NZ_AP022613.1"/>
</dbReference>
<dbReference type="Proteomes" id="UP000467385">
    <property type="component" value="Chromosome"/>
</dbReference>
<feature type="region of interest" description="Disordered" evidence="1">
    <location>
        <begin position="1"/>
        <end position="25"/>
    </location>
</feature>
<evidence type="ECO:0000313" key="3">
    <source>
        <dbReference type="Proteomes" id="UP000467385"/>
    </source>
</evidence>
<evidence type="ECO:0000313" key="2">
    <source>
        <dbReference type="EMBL" id="BBZ38579.1"/>
    </source>
</evidence>